<dbReference type="GeneID" id="96902802"/>
<keyword evidence="2 4" id="KW-0863">Zinc-finger</keyword>
<dbReference type="Gene3D" id="1.20.120.1350">
    <property type="entry name" value="Pneumovirus matrix protein 2 (M2), zinc-binding domain"/>
    <property type="match status" value="1"/>
</dbReference>
<keyword evidence="7" id="KW-1185">Reference proteome</keyword>
<dbReference type="Pfam" id="PF14608">
    <property type="entry name" value="zf-CCCH_2"/>
    <property type="match status" value="1"/>
</dbReference>
<evidence type="ECO:0000256" key="3">
    <source>
        <dbReference type="ARBA" id="ARBA00022833"/>
    </source>
</evidence>
<evidence type="ECO:0000313" key="7">
    <source>
        <dbReference type="Proteomes" id="UP000001640"/>
    </source>
</evidence>
<sequence length="315" mass="36300">MMSHPTNTNNQTLNDEQKKLIIKHIEFTKQQSMANQKNYSHVPCKFFKQGNCQAGNTCPFSHSLDINKANSTPCKYFKLGNCKFGSKCANAHILPDGTIIQYNNNNNRQRQNKFKHNNNQPSPHTISQQYTNYLNLNNMNTQYYTSNAPISDPTPLQQQQHFNRSTSYSMERNQTNYPLHPFVVFSSKAPPPSQTQTQNSASTYNYTSSLYSALGDPSNTNTNNNYIYNAPTSNSNSNYNNINWSLSNNLLNMKITDDVIEDTIPKNNQWYTNNNQNHDLDMIQDDDQNLDDDDEDADFKYYSRETRIILDDMKS</sequence>
<dbReference type="KEGG" id="ncs:NCAS_0C02290"/>
<dbReference type="SMART" id="SM00356">
    <property type="entry name" value="ZnF_C3H1"/>
    <property type="match status" value="2"/>
</dbReference>
<dbReference type="FunCoup" id="G0VCK9">
    <property type="interactions" value="51"/>
</dbReference>
<dbReference type="STRING" id="1064592.G0VCK9"/>
<organism evidence="6 7">
    <name type="scientific">Naumovozyma castellii</name>
    <name type="common">Yeast</name>
    <name type="synonym">Saccharomyces castellii</name>
    <dbReference type="NCBI Taxonomy" id="27288"/>
    <lineage>
        <taxon>Eukaryota</taxon>
        <taxon>Fungi</taxon>
        <taxon>Dikarya</taxon>
        <taxon>Ascomycota</taxon>
        <taxon>Saccharomycotina</taxon>
        <taxon>Saccharomycetes</taxon>
        <taxon>Saccharomycetales</taxon>
        <taxon>Saccharomycetaceae</taxon>
        <taxon>Naumovozyma</taxon>
    </lineage>
</organism>
<dbReference type="SUPFAM" id="SSF90229">
    <property type="entry name" value="CCCH zinc finger"/>
    <property type="match status" value="1"/>
</dbReference>
<dbReference type="GO" id="GO:0008270">
    <property type="term" value="F:zinc ion binding"/>
    <property type="evidence" value="ECO:0007669"/>
    <property type="project" value="UniProtKB-KW"/>
</dbReference>
<dbReference type="PANTHER" id="PTHR11224:SF10">
    <property type="entry name" value="IP09428P-RELATED"/>
    <property type="match status" value="1"/>
</dbReference>
<dbReference type="Gene3D" id="4.10.1000.10">
    <property type="entry name" value="Zinc finger, CCCH-type"/>
    <property type="match status" value="1"/>
</dbReference>
<dbReference type="GO" id="GO:0000209">
    <property type="term" value="P:protein polyubiquitination"/>
    <property type="evidence" value="ECO:0007669"/>
    <property type="project" value="InterPro"/>
</dbReference>
<reference evidence="6 7" key="1">
    <citation type="journal article" date="2011" name="Proc. Natl. Acad. Sci. U.S.A.">
        <title>Evolutionary erosion of yeast sex chromosomes by mating-type switching accidents.</title>
        <authorList>
            <person name="Gordon J.L."/>
            <person name="Armisen D."/>
            <person name="Proux-Wera E."/>
            <person name="Oheigeartaigh S.S."/>
            <person name="Byrne K.P."/>
            <person name="Wolfe K.H."/>
        </authorList>
    </citation>
    <scope>NUCLEOTIDE SEQUENCE [LARGE SCALE GENOMIC DNA]</scope>
    <source>
        <strain evidence="7">ATCC 76901 / BCRC 22586 / CBS 4309 / NBRC 1992 / NRRL Y-12630</strain>
    </source>
</reference>
<feature type="zinc finger region" description="C3H1-type" evidence="4">
    <location>
        <begin position="38"/>
        <end position="65"/>
    </location>
</feature>
<dbReference type="Pfam" id="PF00642">
    <property type="entry name" value="zf-CCCH"/>
    <property type="match status" value="1"/>
</dbReference>
<evidence type="ECO:0000256" key="2">
    <source>
        <dbReference type="ARBA" id="ARBA00022771"/>
    </source>
</evidence>
<dbReference type="InterPro" id="IPR045072">
    <property type="entry name" value="MKRN-like"/>
</dbReference>
<name>G0VCK9_NAUCA</name>
<evidence type="ECO:0000259" key="5">
    <source>
        <dbReference type="PROSITE" id="PS50103"/>
    </source>
</evidence>
<evidence type="ECO:0000313" key="6">
    <source>
        <dbReference type="EMBL" id="CCC69219.1"/>
    </source>
</evidence>
<evidence type="ECO:0000256" key="4">
    <source>
        <dbReference type="PROSITE-ProRule" id="PRU00723"/>
    </source>
</evidence>
<dbReference type="HOGENOM" id="CLU_883041_0_0_1"/>
<dbReference type="InParanoid" id="G0VCK9"/>
<feature type="domain" description="C3H1-type" evidence="5">
    <location>
        <begin position="38"/>
        <end position="65"/>
    </location>
</feature>
<dbReference type="eggNOG" id="KOG1039">
    <property type="taxonomic scope" value="Eukaryota"/>
</dbReference>
<dbReference type="PROSITE" id="PS50103">
    <property type="entry name" value="ZF_C3H1"/>
    <property type="match status" value="2"/>
</dbReference>
<proteinExistence type="predicted"/>
<dbReference type="GO" id="GO:0061630">
    <property type="term" value="F:ubiquitin protein ligase activity"/>
    <property type="evidence" value="ECO:0007669"/>
    <property type="project" value="InterPro"/>
</dbReference>
<dbReference type="EMBL" id="HE576754">
    <property type="protein sequence ID" value="CCC69219.1"/>
    <property type="molecule type" value="Genomic_DNA"/>
</dbReference>
<evidence type="ECO:0000256" key="1">
    <source>
        <dbReference type="ARBA" id="ARBA00022723"/>
    </source>
</evidence>
<keyword evidence="3 4" id="KW-0862">Zinc</keyword>
<dbReference type="RefSeq" id="XP_003675585.1">
    <property type="nucleotide sequence ID" value="XM_003675537.1"/>
</dbReference>
<reference key="2">
    <citation type="submission" date="2011-08" db="EMBL/GenBank/DDBJ databases">
        <title>Genome sequence of Naumovozyma castellii.</title>
        <authorList>
            <person name="Gordon J.L."/>
            <person name="Armisen D."/>
            <person name="Proux-Wera E."/>
            <person name="OhEigeartaigh S.S."/>
            <person name="Byrne K.P."/>
            <person name="Wolfe K.H."/>
        </authorList>
    </citation>
    <scope>NUCLEOTIDE SEQUENCE</scope>
    <source>
        <strain>Type strain:CBS 4309</strain>
    </source>
</reference>
<dbReference type="AlphaFoldDB" id="G0VCK9"/>
<dbReference type="InterPro" id="IPR036855">
    <property type="entry name" value="Znf_CCCH_sf"/>
</dbReference>
<dbReference type="OrthoDB" id="411372at2759"/>
<dbReference type="InterPro" id="IPR000571">
    <property type="entry name" value="Znf_CCCH"/>
</dbReference>
<protein>
    <recommendedName>
        <fullName evidence="5">C3H1-type domain-containing protein</fullName>
    </recommendedName>
</protein>
<dbReference type="PANTHER" id="PTHR11224">
    <property type="entry name" value="MAKORIN-RELATED"/>
    <property type="match status" value="1"/>
</dbReference>
<feature type="domain" description="C3H1-type" evidence="5">
    <location>
        <begin position="68"/>
        <end position="95"/>
    </location>
</feature>
<gene>
    <name evidence="6" type="primary">NCAS0C02290</name>
    <name evidence="6" type="ordered locus">NCAS_0C02290</name>
</gene>
<dbReference type="Proteomes" id="UP000001640">
    <property type="component" value="Chromosome 3"/>
</dbReference>
<feature type="zinc finger region" description="C3H1-type" evidence="4">
    <location>
        <begin position="68"/>
        <end position="95"/>
    </location>
</feature>
<accession>G0VCK9</accession>
<keyword evidence="1 4" id="KW-0479">Metal-binding</keyword>